<feature type="compositionally biased region" description="Polar residues" evidence="1">
    <location>
        <begin position="1588"/>
        <end position="1607"/>
    </location>
</feature>
<feature type="transmembrane region" description="Helical" evidence="2">
    <location>
        <begin position="985"/>
        <end position="1008"/>
    </location>
</feature>
<dbReference type="PANTHER" id="PTHR30572">
    <property type="entry name" value="MEMBRANE COMPONENT OF TRANSPORTER-RELATED"/>
    <property type="match status" value="1"/>
</dbReference>
<dbReference type="PROSITE" id="PS51257">
    <property type="entry name" value="PROKAR_LIPOPROTEIN"/>
    <property type="match status" value="1"/>
</dbReference>
<gene>
    <name evidence="3" type="ORF">MHM_04020</name>
</gene>
<sequence>MLLISKTVVNHVRNNLFSTSVITFFAGCSAFIQISSDNIREIVDASVKPYTKMPRQDMFIKTGKKDIYSGGSSFTVPVKVEVEDSDAKESESSTITTTSTQTPKKTKLRYATPMGFFVSFDNQLGKDRLKKVGQEAADYGKDYCIPKKGIKSIYTNYWFRPKVRFKGPWDAETEGKEKIIPKDNDTYRSECSDYTEIRKMLDQNFIAGFMYDYINQWHKDETQKTKGLVTFMGADDAKFIVRSHESHSQSDGVRVSRSSETNEILTAKDRSGSWSTKGFTKYSWIEPIWWSIRREVAGEKWEKCGRHETNGAVRRCLLRDFIKVGQLVGINTRGDGFSELTGRKYEEYTGREYINKYRERKKARLKVELEEWLLNSRHLDIRKLLQDYRDSLGQSNTQISQVSQVSSSTVQTNNNDLWEPITNAPWIKEILKRKVQQDVDGEKVKELYKKYRQLQENQLLRRKVDPNERKKLKFNIHNSVQVSNTTTPSSQGQGSSSAGHSFKVISIESEQDRGNVNPLVILRGNPLFEAREDQEQMLNDFINAYDLPFYAPWMVPMLRMISRAKFPIQEADASASSATPAAGSTPAAAEEKKDEKKEEQKQSIVRETLQWWVDYLQYPWRDRWNIPAIKAKQFDPEMYDKLQLWLNDIHDRNWNRVGSRIIFSFEADNRFYPLSKQLSTSIYIPIGDVKLVGYIEQPTSFFTVISPEYAKIHNLEPISDQKYKEFRKLVNNLWLSQEDWEKAYDDFTKNDSNKKHYVEIGNRKMIIVGIGQTPDLVFPMQSWLTVQPDKYREALVYVDKYGFNDLKDRGTVKFQEQYITIRVPEEVKEKGRDAELAYMNGLKTYLDGKLGEDKNYYLLTKLGEEEGSDQIYSVRSSYVPTFQSRIGAVSYVLTSAVYAVVLLLLLILIKKYAQSNMYLFGNFIANGVVKADILINICLFAFIPLVAATTIGYLLSLGLQSTFYSIISSYWYLGVKFSTLGATNALYFIFKVLAFVVPMAYFCSLWTLKDNVSVLLKTTLSMKVNYLTILFYKIMYKITTMWKFRSVLIFNTLNQSGILSMCSVVGFIFLNFFLHNHGKFAKVGRAEQISKEHEYEFDLESPTKESGEYNLATYADLGRTFDDSTSQAATNGGGTNGGSSTAQLPKGIFAVNKGTITDRYYQSFERENKILDSVLGQYTGNFEGWWGDGKAGKCAQQTGKPEGVDEKSSGSKVWACLGSIGVLEKDNSSWSVYKPSQTRRKKRETSEEAKTYEHYHTKEPIFKFWSEHPKFKDQSSSSGGGSGGSTPSTLGKSYSVASKNYFLPSLSTLLKMHDNYWIISSRDYDIIGNALDFFKTKTILRILLDLNIEYKSDVGRFSYNVWDLTSKNLERAQPILQKMDEQNYDQFIQDIVRSKYGPFFVARFMTEHDAAKGKQKEELKKLLERQGGAYQGKKTFMLEGEKIGREEQETNKRNGSSDGKTAEPSTKLKSNGNGDGKNGDDKFKDGLYYLDGSKVMMVNSSSENEKELILVYHPEFLYLMLTVLADFASQKGKYTLPMKYTFGNIVHTEEEQSDTTSQTSDDSQPPKHYYSTIAGPQQASSRRRRSTDQTVSFDPSKTPKGDQTYTWTAGPLQRGSSSLANEIKIIGLKEDARGAFYKLYKDGKLINSQLYKTENIQQVSEQSSKEYPIIINKYAAKYYGLKIGDTIQYTPNNHLTRFTCKLLNGNSSTSNGETQNGASVCQKNGAGYKNTQIKAHTLKVVDIFDSYYKDAFFMAQKDVNEIIGLNPDTGFNGIFTPKREGKIPAQISTALSSYSVSGIYTNVQQNMGNYAFRKLMKSIPPFKTAKEKSHTDTKAKRNYHVYSEEIGKGAINYSTYTSSSSSSSSSSSGSPTAAEDEKAEDEAQKFISNQFLNAFREYVDPMASVLKTIANHSIAGDVVFKNLGDLTNNVSYLFIFIVFPILLVSLITIVHLLVKDLETVFVTMKLLGFGNKENSAPLIVYLFTLLFVSTFIGSLVVPYVLDKYVNTLFTSQSILLPLSLDGGLMTAVFSVFAVIYLFSMFRSFVKVKGINLPMSVKLLVG</sequence>
<keyword evidence="2" id="KW-1133">Transmembrane helix</keyword>
<dbReference type="GO" id="GO:0005886">
    <property type="term" value="C:plasma membrane"/>
    <property type="evidence" value="ECO:0007669"/>
    <property type="project" value="TreeGrafter"/>
</dbReference>
<feature type="region of interest" description="Disordered" evidence="1">
    <location>
        <begin position="478"/>
        <end position="499"/>
    </location>
</feature>
<feature type="transmembrane region" description="Helical" evidence="2">
    <location>
        <begin position="1975"/>
        <end position="2001"/>
    </location>
</feature>
<feature type="compositionally biased region" description="Low complexity" evidence="1">
    <location>
        <begin position="574"/>
        <end position="588"/>
    </location>
</feature>
<feature type="compositionally biased region" description="Low complexity" evidence="1">
    <location>
        <begin position="1554"/>
        <end position="1563"/>
    </location>
</feature>
<organism evidence="3">
    <name type="scientific">Candidatus Mycoplasma haematominutum 'Birmingham 1'</name>
    <dbReference type="NCBI Taxonomy" id="1116213"/>
    <lineage>
        <taxon>Bacteria</taxon>
        <taxon>Bacillati</taxon>
        <taxon>Mycoplasmatota</taxon>
        <taxon>Mollicutes</taxon>
        <taxon>Mycoplasmataceae</taxon>
        <taxon>Mycoplasma</taxon>
    </lineage>
</organism>
<feature type="transmembrane region" description="Helical" evidence="2">
    <location>
        <begin position="2013"/>
        <end position="2038"/>
    </location>
</feature>
<dbReference type="HOGENOM" id="CLU_233797_0_0_14"/>
<dbReference type="OrthoDB" id="403889at2"/>
<evidence type="ECO:0000313" key="3">
    <source>
        <dbReference type="EMBL" id="CCE66920.1"/>
    </source>
</evidence>
<dbReference type="EMBL" id="HE613254">
    <property type="protein sequence ID" value="CCE66920.1"/>
    <property type="molecule type" value="Genomic_DNA"/>
</dbReference>
<feature type="transmembrane region" description="Helical" evidence="2">
    <location>
        <begin position="888"/>
        <end position="908"/>
    </location>
</feature>
<feature type="compositionally biased region" description="Low complexity" evidence="1">
    <location>
        <begin position="1859"/>
        <end position="1868"/>
    </location>
</feature>
<feature type="region of interest" description="Disordered" evidence="1">
    <location>
        <begin position="1549"/>
        <end position="1608"/>
    </location>
</feature>
<feature type="compositionally biased region" description="Polar residues" evidence="1">
    <location>
        <begin position="1453"/>
        <end position="1470"/>
    </location>
</feature>
<keyword evidence="2" id="KW-0472">Membrane</keyword>
<feature type="transmembrane region" description="Helical" evidence="2">
    <location>
        <begin position="1932"/>
        <end position="1954"/>
    </location>
</feature>
<keyword evidence="2" id="KW-0812">Transmembrane</keyword>
<dbReference type="GO" id="GO:0022857">
    <property type="term" value="F:transmembrane transporter activity"/>
    <property type="evidence" value="ECO:0007669"/>
    <property type="project" value="TreeGrafter"/>
</dbReference>
<dbReference type="InterPro" id="IPR050250">
    <property type="entry name" value="Macrolide_Exporter_MacB"/>
</dbReference>
<dbReference type="PATRIC" id="fig|1116213.3.peg.434"/>
<feature type="region of interest" description="Disordered" evidence="1">
    <location>
        <begin position="574"/>
        <end position="601"/>
    </location>
</feature>
<feature type="region of interest" description="Disordered" evidence="1">
    <location>
        <begin position="1440"/>
        <end position="1481"/>
    </location>
</feature>
<feature type="transmembrane region" description="Helical" evidence="2">
    <location>
        <begin position="1056"/>
        <end position="1074"/>
    </location>
</feature>
<feature type="region of interest" description="Disordered" evidence="1">
    <location>
        <begin position="1859"/>
        <end position="1879"/>
    </location>
</feature>
<dbReference type="RefSeq" id="WP_015511785.1">
    <property type="nucleotide sequence ID" value="NC_021007.1"/>
</dbReference>
<dbReference type="KEGG" id="mhb:MHM_04020"/>
<dbReference type="PANTHER" id="PTHR30572:SF4">
    <property type="entry name" value="ABC TRANSPORTER PERMEASE YTRF"/>
    <property type="match status" value="1"/>
</dbReference>
<feature type="compositionally biased region" description="Basic and acidic residues" evidence="1">
    <location>
        <begin position="589"/>
        <end position="601"/>
    </location>
</feature>
<feature type="compositionally biased region" description="Polar residues" evidence="1">
    <location>
        <begin position="478"/>
        <end position="488"/>
    </location>
</feature>
<feature type="compositionally biased region" description="Basic and acidic residues" evidence="1">
    <location>
        <begin position="1440"/>
        <end position="1452"/>
    </location>
</feature>
<reference evidence="3" key="1">
    <citation type="submission" date="2011-11" db="EMBL/GenBank/DDBJ databases">
        <title>Complete genome sequence of Candidatus Mycoplasma haemominutum.</title>
        <authorList>
            <person name="Barker E.N."/>
            <person name="Darby A.C."/>
            <person name="Helps C.R."/>
            <person name="Peters I.R."/>
            <person name="Hughes M.A."/>
            <person name="Radford A.D."/>
            <person name="Novacco M."/>
            <person name="Boretti F."/>
            <person name="Hofmann-Lehmann R."/>
            <person name="Tasker S."/>
        </authorList>
    </citation>
    <scope>NUCLEOTIDE SEQUENCE</scope>
    <source>
        <strain evidence="3">Birmingham 1</strain>
    </source>
</reference>
<evidence type="ECO:0000256" key="1">
    <source>
        <dbReference type="SAM" id="MobiDB-lite"/>
    </source>
</evidence>
<accession>G8C3M2</accession>
<feature type="transmembrane region" description="Helical" evidence="2">
    <location>
        <begin position="920"/>
        <end position="945"/>
    </location>
</feature>
<name>G8C3M2_9MOLU</name>
<reference evidence="3" key="2">
    <citation type="submission" date="2011-11" db="EMBL/GenBank/DDBJ databases">
        <authorList>
            <person name="Barker E."/>
        </authorList>
    </citation>
    <scope>NUCLEOTIDE SEQUENCE</scope>
    <source>
        <strain evidence="3">Birmingham 1</strain>
    </source>
</reference>
<protein>
    <submittedName>
        <fullName evidence="3">ABC transporter, permease</fullName>
    </submittedName>
</protein>
<evidence type="ECO:0000256" key="2">
    <source>
        <dbReference type="SAM" id="Phobius"/>
    </source>
</evidence>
<proteinExistence type="predicted"/>